<reference evidence="1 2" key="1">
    <citation type="journal article" date="2019" name="Philos. Trans. R. Soc. Lond., B, Biol. Sci.">
        <title>Ant behaviour and brain gene expression of defending hosts depend on the ecological success of the intruding social parasite.</title>
        <authorList>
            <person name="Kaur R."/>
            <person name="Stoldt M."/>
            <person name="Jongepier E."/>
            <person name="Feldmeyer B."/>
            <person name="Menzel F."/>
            <person name="Bornberg-Bauer E."/>
            <person name="Foitzik S."/>
        </authorList>
    </citation>
    <scope>NUCLEOTIDE SEQUENCE [LARGE SCALE GENOMIC DNA]</scope>
    <source>
        <tissue evidence="1">Whole body</tissue>
    </source>
</reference>
<accession>A0A4S2JRN4</accession>
<sequence>MAKHDGMVRRGLRLSLVALGVARRRLNGFRDKRRDTYRGNAADATIYLNKARDVSSVQRLSRALVDPFASGRLSIVVSAVVTLKLCFQKFTSYLRRLRPSLPRNRYSLDIATDAVLSPAARVHVITDSFRSNEAYSPLSLRKGGNAGFRAGGRTGRGSEKEQGVLRHPAYTLCFGVNSRAIVLRSRTRRALSDINPVNFLTAFHRRQCQHNPLEPGADSVSRNAYADILKACDAPAKAIE</sequence>
<gene>
    <name evidence="1" type="ORF">DBV15_02362</name>
</gene>
<keyword evidence="2" id="KW-1185">Reference proteome</keyword>
<dbReference type="Proteomes" id="UP000310200">
    <property type="component" value="Unassembled WGS sequence"/>
</dbReference>
<name>A0A4S2JRN4_9HYME</name>
<dbReference type="EMBL" id="QBLH01003331">
    <property type="protein sequence ID" value="TGZ38992.1"/>
    <property type="molecule type" value="Genomic_DNA"/>
</dbReference>
<evidence type="ECO:0000313" key="1">
    <source>
        <dbReference type="EMBL" id="TGZ38992.1"/>
    </source>
</evidence>
<comment type="caution">
    <text evidence="1">The sequence shown here is derived from an EMBL/GenBank/DDBJ whole genome shotgun (WGS) entry which is preliminary data.</text>
</comment>
<protein>
    <submittedName>
        <fullName evidence="1">Uncharacterized protein</fullName>
    </submittedName>
</protein>
<evidence type="ECO:0000313" key="2">
    <source>
        <dbReference type="Proteomes" id="UP000310200"/>
    </source>
</evidence>
<dbReference type="AlphaFoldDB" id="A0A4S2JRN4"/>
<proteinExistence type="predicted"/>
<organism evidence="1 2">
    <name type="scientific">Temnothorax longispinosus</name>
    <dbReference type="NCBI Taxonomy" id="300112"/>
    <lineage>
        <taxon>Eukaryota</taxon>
        <taxon>Metazoa</taxon>
        <taxon>Ecdysozoa</taxon>
        <taxon>Arthropoda</taxon>
        <taxon>Hexapoda</taxon>
        <taxon>Insecta</taxon>
        <taxon>Pterygota</taxon>
        <taxon>Neoptera</taxon>
        <taxon>Endopterygota</taxon>
        <taxon>Hymenoptera</taxon>
        <taxon>Apocrita</taxon>
        <taxon>Aculeata</taxon>
        <taxon>Formicoidea</taxon>
        <taxon>Formicidae</taxon>
        <taxon>Myrmicinae</taxon>
        <taxon>Temnothorax</taxon>
    </lineage>
</organism>